<evidence type="ECO:0000256" key="1">
    <source>
        <dbReference type="ARBA" id="ARBA00004721"/>
    </source>
</evidence>
<evidence type="ECO:0000256" key="3">
    <source>
        <dbReference type="ARBA" id="ARBA00022617"/>
    </source>
</evidence>
<organism evidence="11 12">
    <name type="scientific">Lactuca virosa</name>
    <dbReference type="NCBI Taxonomy" id="75947"/>
    <lineage>
        <taxon>Eukaryota</taxon>
        <taxon>Viridiplantae</taxon>
        <taxon>Streptophyta</taxon>
        <taxon>Embryophyta</taxon>
        <taxon>Tracheophyta</taxon>
        <taxon>Spermatophyta</taxon>
        <taxon>Magnoliopsida</taxon>
        <taxon>eudicotyledons</taxon>
        <taxon>Gunneridae</taxon>
        <taxon>Pentapetalae</taxon>
        <taxon>asterids</taxon>
        <taxon>campanulids</taxon>
        <taxon>Asterales</taxon>
        <taxon>Asteraceae</taxon>
        <taxon>Cichorioideae</taxon>
        <taxon>Cichorieae</taxon>
        <taxon>Lactucinae</taxon>
        <taxon>Lactuca</taxon>
    </lineage>
</organism>
<dbReference type="GO" id="GO:0051762">
    <property type="term" value="P:sesquiterpene biosynthetic process"/>
    <property type="evidence" value="ECO:0007669"/>
    <property type="project" value="UniProtKB-ARBA"/>
</dbReference>
<evidence type="ECO:0000256" key="9">
    <source>
        <dbReference type="RuleBase" id="RU000461"/>
    </source>
</evidence>
<dbReference type="PANTHER" id="PTHR47955">
    <property type="entry name" value="CYTOCHROME P450 FAMILY 71 PROTEIN"/>
    <property type="match status" value="1"/>
</dbReference>
<evidence type="ECO:0000256" key="5">
    <source>
        <dbReference type="ARBA" id="ARBA00023002"/>
    </source>
</evidence>
<dbReference type="Gene3D" id="1.10.630.10">
    <property type="entry name" value="Cytochrome P450"/>
    <property type="match status" value="1"/>
</dbReference>
<dbReference type="Pfam" id="PF00067">
    <property type="entry name" value="p450"/>
    <property type="match status" value="1"/>
</dbReference>
<dbReference type="CDD" id="cd11072">
    <property type="entry name" value="CYP71-like"/>
    <property type="match status" value="1"/>
</dbReference>
<dbReference type="GO" id="GO:0016712">
    <property type="term" value="F:oxidoreductase activity, acting on paired donors, with incorporation or reduction of molecular oxygen, reduced flavin or flavoprotein as one donor, and incorporation of one atom of oxygen"/>
    <property type="evidence" value="ECO:0007669"/>
    <property type="project" value="UniProtKB-ARBA"/>
</dbReference>
<dbReference type="EMBL" id="CAKMRJ010005412">
    <property type="protein sequence ID" value="CAH1443003.1"/>
    <property type="molecule type" value="Genomic_DNA"/>
</dbReference>
<keyword evidence="4 8" id="KW-0479">Metal-binding</keyword>
<evidence type="ECO:0000313" key="11">
    <source>
        <dbReference type="EMBL" id="CAH1443003.1"/>
    </source>
</evidence>
<dbReference type="PRINTS" id="PR00385">
    <property type="entry name" value="P450"/>
</dbReference>
<dbReference type="PROSITE" id="PS00086">
    <property type="entry name" value="CYTOCHROME_P450"/>
    <property type="match status" value="1"/>
</dbReference>
<dbReference type="SUPFAM" id="SSF48264">
    <property type="entry name" value="Cytochrome P450"/>
    <property type="match status" value="1"/>
</dbReference>
<comment type="similarity">
    <text evidence="2 9">Belongs to the cytochrome P450 family.</text>
</comment>
<dbReference type="PRINTS" id="PR00463">
    <property type="entry name" value="EP450I"/>
</dbReference>
<evidence type="ECO:0008006" key="13">
    <source>
        <dbReference type="Google" id="ProtNLM"/>
    </source>
</evidence>
<keyword evidence="5 9" id="KW-0560">Oxidoreductase</keyword>
<proteinExistence type="inferred from homology"/>
<dbReference type="PANTHER" id="PTHR47955:SF16">
    <property type="entry name" value="CYTOCHROME P450"/>
    <property type="match status" value="1"/>
</dbReference>
<keyword evidence="10" id="KW-0812">Transmembrane</keyword>
<comment type="pathway">
    <text evidence="1">Secondary metabolite biosynthesis; terpenoid biosynthesis.</text>
</comment>
<dbReference type="GO" id="GO:0005506">
    <property type="term" value="F:iron ion binding"/>
    <property type="evidence" value="ECO:0007669"/>
    <property type="project" value="InterPro"/>
</dbReference>
<dbReference type="AlphaFoldDB" id="A0AAU9NYC2"/>
<dbReference type="GO" id="GO:0020037">
    <property type="term" value="F:heme binding"/>
    <property type="evidence" value="ECO:0007669"/>
    <property type="project" value="InterPro"/>
</dbReference>
<evidence type="ECO:0000256" key="7">
    <source>
        <dbReference type="ARBA" id="ARBA00023033"/>
    </source>
</evidence>
<gene>
    <name evidence="11" type="ORF">LVIROSA_LOCUS28953</name>
</gene>
<keyword evidence="12" id="KW-1185">Reference proteome</keyword>
<feature type="binding site" description="axial binding residue" evidence="8">
    <location>
        <position position="444"/>
    </location>
    <ligand>
        <name>heme</name>
        <dbReference type="ChEBI" id="CHEBI:30413"/>
    </ligand>
    <ligandPart>
        <name>Fe</name>
        <dbReference type="ChEBI" id="CHEBI:18248"/>
    </ligandPart>
</feature>
<evidence type="ECO:0000256" key="10">
    <source>
        <dbReference type="SAM" id="Phobius"/>
    </source>
</evidence>
<keyword evidence="6 8" id="KW-0408">Iron</keyword>
<dbReference type="Proteomes" id="UP001157418">
    <property type="component" value="Unassembled WGS sequence"/>
</dbReference>
<name>A0AAU9NYC2_9ASTR</name>
<comment type="caution">
    <text evidence="11">The sequence shown here is derived from an EMBL/GenBank/DDBJ whole genome shotgun (WGS) entry which is preliminary data.</text>
</comment>
<evidence type="ECO:0000256" key="4">
    <source>
        <dbReference type="ARBA" id="ARBA00022723"/>
    </source>
</evidence>
<keyword evidence="3 8" id="KW-0349">Heme</keyword>
<sequence>METFSSLQLFLLSFLASIILMIFTRFKFFPSGLKIKKCLPPSPPKLPILGNLHQLGSHPHQSLHALSKKYGPLMLIHIGSIPTLVASSVDAAQGILKTHDSSFSSRPSMSIVKILFYGGKNLIFSPQGEHWRKMRSVLVTRLVSNARVKSFRKVREEETRNLIGALEESHGSLVDLSALIVKLTNTIICKVAFGRVHSGPKFTNLLKEHVEMIATFSVGSYIPWLSWVDRLTGLEGRAKKGAEEFDVFIEGVIEEHVNKKGGVEAKGDDVQDVVDILLEFQNENTTDFTLDRDSLKAVILDVFAGGTDTTFNTLVWVLSELIRNPRVMKKLQQEVTKVAQGRPMLLEEDFEKMEYLKAVIKESYRLHPPAPFLLPRESVEDVKMMGYDIPAGTRVFVNAWAIGRDPNVWEDFEEFKPERFMDSSVDFRGHHFELIPFGAGRRGCPAIHFSVTILELVLTNLVYKFDFRLPDGEKIEDMDMSERNGLTVHKKAPLLVLPTPRDWCGAYQSFLFRTSYQISQSS</sequence>
<feature type="transmembrane region" description="Helical" evidence="10">
    <location>
        <begin position="6"/>
        <end position="26"/>
    </location>
</feature>
<reference evidence="11 12" key="1">
    <citation type="submission" date="2022-01" db="EMBL/GenBank/DDBJ databases">
        <authorList>
            <person name="Xiong W."/>
            <person name="Schranz E."/>
        </authorList>
    </citation>
    <scope>NUCLEOTIDE SEQUENCE [LARGE SCALE GENOMIC DNA]</scope>
</reference>
<evidence type="ECO:0000256" key="8">
    <source>
        <dbReference type="PIRSR" id="PIRSR602401-1"/>
    </source>
</evidence>
<keyword evidence="10" id="KW-0472">Membrane</keyword>
<evidence type="ECO:0000256" key="2">
    <source>
        <dbReference type="ARBA" id="ARBA00010617"/>
    </source>
</evidence>
<dbReference type="InterPro" id="IPR001128">
    <property type="entry name" value="Cyt_P450"/>
</dbReference>
<comment type="cofactor">
    <cofactor evidence="8">
        <name>heme</name>
        <dbReference type="ChEBI" id="CHEBI:30413"/>
    </cofactor>
</comment>
<keyword evidence="10" id="KW-1133">Transmembrane helix</keyword>
<dbReference type="InterPro" id="IPR036396">
    <property type="entry name" value="Cyt_P450_sf"/>
</dbReference>
<evidence type="ECO:0000256" key="6">
    <source>
        <dbReference type="ARBA" id="ARBA00023004"/>
    </source>
</evidence>
<protein>
    <recommendedName>
        <fullName evidence="13">Cytochrome P450</fullName>
    </recommendedName>
</protein>
<dbReference type="InterPro" id="IPR002401">
    <property type="entry name" value="Cyt_P450_E_grp-I"/>
</dbReference>
<dbReference type="InterPro" id="IPR017972">
    <property type="entry name" value="Cyt_P450_CS"/>
</dbReference>
<evidence type="ECO:0000313" key="12">
    <source>
        <dbReference type="Proteomes" id="UP001157418"/>
    </source>
</evidence>
<dbReference type="FunFam" id="1.10.630.10:FF:000011">
    <property type="entry name" value="Cytochrome P450 83B1"/>
    <property type="match status" value="1"/>
</dbReference>
<keyword evidence="7 9" id="KW-0503">Monooxygenase</keyword>
<accession>A0AAU9NYC2</accession>